<organism evidence="1 2">
    <name type="scientific">Elstera cyanobacteriorum</name>
    <dbReference type="NCBI Taxonomy" id="2022747"/>
    <lineage>
        <taxon>Bacteria</taxon>
        <taxon>Pseudomonadati</taxon>
        <taxon>Pseudomonadota</taxon>
        <taxon>Alphaproteobacteria</taxon>
        <taxon>Rhodospirillales</taxon>
        <taxon>Rhodospirillaceae</taxon>
        <taxon>Elstera</taxon>
    </lineage>
</organism>
<evidence type="ECO:0008006" key="3">
    <source>
        <dbReference type="Google" id="ProtNLM"/>
    </source>
</evidence>
<sequence>MTALTLIPLPDAPAEGRGPWLQTHSGGRWYYLDPRPSDVVWRDIAQALGQVVRFAGHLSAPYSVAQHCVEVADLVSPDAAPYALLHDAHEAYLGDWPTPLKQALAAYGKRPALRHLEDVSALAIHRAAGLEFPPPPGIAAEVKYADGVLLATEARDLHPGAPQGLPGANHPLPRKLKPQRWANAADTWLERARILLPRMD</sequence>
<keyword evidence="2" id="KW-1185">Reference proteome</keyword>
<dbReference type="OrthoDB" id="1099791at2"/>
<comment type="caution">
    <text evidence="1">The sequence shown here is derived from an EMBL/GenBank/DDBJ whole genome shotgun (WGS) entry which is preliminary data.</text>
</comment>
<dbReference type="RefSeq" id="WP_094408025.1">
    <property type="nucleotide sequence ID" value="NZ_BMJZ01000001.1"/>
</dbReference>
<name>A0A255XTG3_9PROT</name>
<gene>
    <name evidence="1" type="ORF">CHR90_05705</name>
</gene>
<reference evidence="1 2" key="1">
    <citation type="submission" date="2017-07" db="EMBL/GenBank/DDBJ databases">
        <title>Elstera cyanobacteriorum sp. nov., a novel bacterium isolated from cyanobacterial aggregates in a eutrophic lake.</title>
        <authorList>
            <person name="Cai H."/>
        </authorList>
    </citation>
    <scope>NUCLEOTIDE SEQUENCE [LARGE SCALE GENOMIC DNA]</scope>
    <source>
        <strain evidence="1 2">TH019</strain>
    </source>
</reference>
<protein>
    <recommendedName>
        <fullName evidence="3">Phosphohydrolase</fullName>
    </recommendedName>
</protein>
<evidence type="ECO:0000313" key="1">
    <source>
        <dbReference type="EMBL" id="OYQ20202.1"/>
    </source>
</evidence>
<dbReference type="AlphaFoldDB" id="A0A255XTG3"/>
<dbReference type="SUPFAM" id="SSF109604">
    <property type="entry name" value="HD-domain/PDEase-like"/>
    <property type="match status" value="1"/>
</dbReference>
<dbReference type="Proteomes" id="UP000216361">
    <property type="component" value="Unassembled WGS sequence"/>
</dbReference>
<proteinExistence type="predicted"/>
<dbReference type="Gene3D" id="1.10.3210.10">
    <property type="entry name" value="Hypothetical protein af1432"/>
    <property type="match status" value="1"/>
</dbReference>
<evidence type="ECO:0000313" key="2">
    <source>
        <dbReference type="Proteomes" id="UP000216361"/>
    </source>
</evidence>
<dbReference type="EMBL" id="NOXS01000029">
    <property type="protein sequence ID" value="OYQ20202.1"/>
    <property type="molecule type" value="Genomic_DNA"/>
</dbReference>
<accession>A0A255XTG3</accession>